<dbReference type="GO" id="GO:0005886">
    <property type="term" value="C:plasma membrane"/>
    <property type="evidence" value="ECO:0007669"/>
    <property type="project" value="UniProtKB-SubCell"/>
</dbReference>
<dbReference type="InterPro" id="IPR023299">
    <property type="entry name" value="ATPase_P-typ_cyto_dom_N"/>
</dbReference>
<feature type="transmembrane region" description="Helical" evidence="15">
    <location>
        <begin position="275"/>
        <end position="293"/>
    </location>
</feature>
<evidence type="ECO:0000256" key="1">
    <source>
        <dbReference type="ARBA" id="ARBA00004651"/>
    </source>
</evidence>
<evidence type="ECO:0000313" key="17">
    <source>
        <dbReference type="EMBL" id="AZN36402.1"/>
    </source>
</evidence>
<keyword evidence="4 15" id="KW-1003">Cell membrane</keyword>
<dbReference type="NCBIfam" id="TIGR01494">
    <property type="entry name" value="ATPase_P-type"/>
    <property type="match status" value="1"/>
</dbReference>
<dbReference type="InterPro" id="IPR023298">
    <property type="entry name" value="ATPase_P-typ_TM_dom_sf"/>
</dbReference>
<dbReference type="SFLD" id="SFLDS00003">
    <property type="entry name" value="Haloacid_Dehalogenase"/>
    <property type="match status" value="1"/>
</dbReference>
<dbReference type="NCBIfam" id="TIGR01525">
    <property type="entry name" value="ATPase-IB_hvy"/>
    <property type="match status" value="1"/>
</dbReference>
<evidence type="ECO:0000256" key="3">
    <source>
        <dbReference type="ARBA" id="ARBA00022448"/>
    </source>
</evidence>
<dbReference type="InterPro" id="IPR036412">
    <property type="entry name" value="HAD-like_sf"/>
</dbReference>
<dbReference type="PROSITE" id="PS50846">
    <property type="entry name" value="HMA_2"/>
    <property type="match status" value="1"/>
</dbReference>
<dbReference type="KEGG" id="iod:EJO50_07795"/>
<dbReference type="OrthoDB" id="8552908at2"/>
<dbReference type="InterPro" id="IPR018303">
    <property type="entry name" value="ATPase_P-typ_P_site"/>
</dbReference>
<evidence type="ECO:0000256" key="9">
    <source>
        <dbReference type="ARBA" id="ARBA00022840"/>
    </source>
</evidence>
<evidence type="ECO:0000256" key="10">
    <source>
        <dbReference type="ARBA" id="ARBA00022842"/>
    </source>
</evidence>
<keyword evidence="5" id="KW-0597">Phosphoprotein</keyword>
<keyword evidence="3" id="KW-0813">Transport</keyword>
<keyword evidence="17" id="KW-0378">Hydrolase</keyword>
<feature type="transmembrane region" description="Helical" evidence="15">
    <location>
        <begin position="248"/>
        <end position="269"/>
    </location>
</feature>
<protein>
    <submittedName>
        <fullName evidence="17">Cadmium-translocating P-type ATPase</fullName>
        <ecNumber evidence="17">3.6.3.3</ecNumber>
    </submittedName>
</protein>
<dbReference type="Proteomes" id="UP000282438">
    <property type="component" value="Chromosome"/>
</dbReference>
<feature type="transmembrane region" description="Helical" evidence="15">
    <location>
        <begin position="182"/>
        <end position="202"/>
    </location>
</feature>
<keyword evidence="8 15" id="KW-0547">Nucleotide-binding</keyword>
<keyword evidence="18" id="KW-1185">Reference proteome</keyword>
<feature type="transmembrane region" description="Helical" evidence="15">
    <location>
        <begin position="452"/>
        <end position="478"/>
    </location>
</feature>
<dbReference type="Gene3D" id="3.30.70.100">
    <property type="match status" value="1"/>
</dbReference>
<evidence type="ECO:0000256" key="12">
    <source>
        <dbReference type="ARBA" id="ARBA00022989"/>
    </source>
</evidence>
<dbReference type="InterPro" id="IPR001757">
    <property type="entry name" value="P_typ_ATPase"/>
</dbReference>
<dbReference type="InterPro" id="IPR059000">
    <property type="entry name" value="ATPase_P-type_domA"/>
</dbReference>
<dbReference type="SUPFAM" id="SSF55008">
    <property type="entry name" value="HMA, heavy metal-associated domain"/>
    <property type="match status" value="1"/>
</dbReference>
<dbReference type="GO" id="GO:0043682">
    <property type="term" value="F:P-type divalent copper transporter activity"/>
    <property type="evidence" value="ECO:0007669"/>
    <property type="project" value="TreeGrafter"/>
</dbReference>
<keyword evidence="10" id="KW-0460">Magnesium</keyword>
<evidence type="ECO:0000256" key="11">
    <source>
        <dbReference type="ARBA" id="ARBA00022967"/>
    </source>
</evidence>
<dbReference type="InterPro" id="IPR021993">
    <property type="entry name" value="ATPase-cat-bd"/>
</dbReference>
<dbReference type="Gene3D" id="3.40.50.1000">
    <property type="entry name" value="HAD superfamily/HAD-like"/>
    <property type="match status" value="1"/>
</dbReference>
<dbReference type="PANTHER" id="PTHR43520:SF5">
    <property type="entry name" value="CATION-TRANSPORTING P-TYPE ATPASE-RELATED"/>
    <property type="match status" value="1"/>
</dbReference>
<dbReference type="SUPFAM" id="SSF56784">
    <property type="entry name" value="HAD-like"/>
    <property type="match status" value="1"/>
</dbReference>
<dbReference type="Pfam" id="PF12156">
    <property type="entry name" value="ATPase-cat_bd"/>
    <property type="match status" value="1"/>
</dbReference>
<dbReference type="SFLD" id="SFLDF00027">
    <property type="entry name" value="p-type_atpase"/>
    <property type="match status" value="1"/>
</dbReference>
<dbReference type="NCBIfam" id="TIGR01512">
    <property type="entry name" value="ATPase-IB2_Cd"/>
    <property type="match status" value="1"/>
</dbReference>
<dbReference type="PANTHER" id="PTHR43520">
    <property type="entry name" value="ATP7, ISOFORM B"/>
    <property type="match status" value="1"/>
</dbReference>
<evidence type="ECO:0000256" key="8">
    <source>
        <dbReference type="ARBA" id="ARBA00022741"/>
    </source>
</evidence>
<reference evidence="17 18" key="1">
    <citation type="submission" date="2018-12" db="EMBL/GenBank/DDBJ databases">
        <title>Complete genome sequence of Iodobacter sp. H11R3.</title>
        <authorList>
            <person name="Bae J.-W."/>
        </authorList>
    </citation>
    <scope>NUCLEOTIDE SEQUENCE [LARGE SCALE GENOMIC DNA]</scope>
    <source>
        <strain evidence="17 18">H11R3</strain>
    </source>
</reference>
<comment type="subcellular location">
    <subcellularLocation>
        <location evidence="1">Cell membrane</location>
        <topology evidence="1">Multi-pass membrane protein</topology>
    </subcellularLocation>
</comment>
<feature type="transmembrane region" description="Helical" evidence="15">
    <location>
        <begin position="755"/>
        <end position="775"/>
    </location>
</feature>
<dbReference type="CDD" id="cd02079">
    <property type="entry name" value="P-type_ATPase_HM"/>
    <property type="match status" value="1"/>
</dbReference>
<dbReference type="Pfam" id="PF00702">
    <property type="entry name" value="Hydrolase"/>
    <property type="match status" value="1"/>
</dbReference>
<dbReference type="EMBL" id="CP034433">
    <property type="protein sequence ID" value="AZN36402.1"/>
    <property type="molecule type" value="Genomic_DNA"/>
</dbReference>
<dbReference type="SUPFAM" id="SSF81653">
    <property type="entry name" value="Calcium ATPase, transduction domain A"/>
    <property type="match status" value="1"/>
</dbReference>
<dbReference type="Pfam" id="PF00122">
    <property type="entry name" value="E1-E2_ATPase"/>
    <property type="match status" value="1"/>
</dbReference>
<feature type="transmembrane region" description="Helical" evidence="15">
    <location>
        <begin position="214"/>
        <end position="236"/>
    </location>
</feature>
<sequence length="801" mass="86256">MTSRTDCFHCGETLSSDASFPVTYRHTEQPTCCAGCQAVANTIIQSGLDSYYTQRDKPADRAKPLPDELLAQLNLFDDASLQASFVLNIDTDVREAALILEGISCAACIWLNERHIRQLPGVLSASINYSTHRARVRWDERKIQLSTILQAIAAIGYRAQPYDQARQEEGWQKQRKSALFRLWVAGLSMMQVMMFSVPIYMSKAGEIAPQWLSLMHWASLVLTLPVVLYSATPFYVSSWRDLKRRRTGMDLPVAIGVLAAFIASCYSLITGHGEIYFDSVSMFVFLLLTGRYLEMSARRKAGAATERLVKLIPAFAHKIDAQGTVEVTVNSLKTGEQILVKSGETIPVDGIVRQGSGEVSEALLTGESLAIPKTAGMPVTGGTLNLAAPLHIEVSHIGENTRLAAIIRLLDQALAQKPRLALLAEQVSGRFISVLLITAALAWLYWHMHDPIHALPIMVAVLVISCPCALALATPVALTTATGHLAQLGLMIARSPALETLAQITDVMLDKTGTLTHGEPRIQHFIASLATEEKTRTIAASLEAASAHPLARAFSLPGAPLAQDIQTYPGGGLSGVVDGVLYYIGHPEFVNRQCTMRMPDTVRHAEGSLIALASTSEWLGAFSVADTLRADAADAIAALHAAGLRLHLVSGDNNATVQALALNMHIENAVGRATPGDKLAYINTLQQQGRRVLMIGDGVNDAPVLAQADVSMAMGAGVDVAHAAGDMILLNNQLKRLPQALALAKKTRAVIRQNLAWAIIYNLAALPLAVCGLVTPWIASLGMACSSLLVVVNALRLRGKN</sequence>
<dbReference type="GO" id="GO:0055070">
    <property type="term" value="P:copper ion homeostasis"/>
    <property type="evidence" value="ECO:0007669"/>
    <property type="project" value="TreeGrafter"/>
</dbReference>
<keyword evidence="6 15" id="KW-0812">Transmembrane</keyword>
<dbReference type="InterPro" id="IPR027256">
    <property type="entry name" value="P-typ_ATPase_IB"/>
</dbReference>
<evidence type="ECO:0000256" key="7">
    <source>
        <dbReference type="ARBA" id="ARBA00022723"/>
    </source>
</evidence>
<dbReference type="InterPro" id="IPR044492">
    <property type="entry name" value="P_typ_ATPase_HD_dom"/>
</dbReference>
<dbReference type="PROSITE" id="PS00154">
    <property type="entry name" value="ATPASE_E1_E2"/>
    <property type="match status" value="1"/>
</dbReference>
<dbReference type="SFLD" id="SFLDG00002">
    <property type="entry name" value="C1.7:_P-type_atpase_like"/>
    <property type="match status" value="1"/>
</dbReference>
<evidence type="ECO:0000256" key="6">
    <source>
        <dbReference type="ARBA" id="ARBA00022692"/>
    </source>
</evidence>
<evidence type="ECO:0000256" key="15">
    <source>
        <dbReference type="RuleBase" id="RU362081"/>
    </source>
</evidence>
<dbReference type="NCBIfam" id="TIGR01511">
    <property type="entry name" value="ATPase-IB1_Cu"/>
    <property type="match status" value="1"/>
</dbReference>
<dbReference type="Gene3D" id="3.40.1110.10">
    <property type="entry name" value="Calcium-transporting ATPase, cytoplasmic domain N"/>
    <property type="match status" value="1"/>
</dbReference>
<proteinExistence type="inferred from homology"/>
<dbReference type="InterPro" id="IPR036163">
    <property type="entry name" value="HMA_dom_sf"/>
</dbReference>
<feature type="transmembrane region" description="Helical" evidence="15">
    <location>
        <begin position="427"/>
        <end position="446"/>
    </location>
</feature>
<dbReference type="EC" id="3.6.3.3" evidence="17"/>
<dbReference type="InterPro" id="IPR023214">
    <property type="entry name" value="HAD_sf"/>
</dbReference>
<dbReference type="AlphaFoldDB" id="A0A3S8ZSD6"/>
<dbReference type="PRINTS" id="PR00943">
    <property type="entry name" value="CUATPASE"/>
</dbReference>
<evidence type="ECO:0000256" key="14">
    <source>
        <dbReference type="ARBA" id="ARBA00023136"/>
    </source>
</evidence>
<evidence type="ECO:0000256" key="4">
    <source>
        <dbReference type="ARBA" id="ARBA00022475"/>
    </source>
</evidence>
<dbReference type="PRINTS" id="PR00119">
    <property type="entry name" value="CATATPASE"/>
</dbReference>
<dbReference type="GO" id="GO:0005524">
    <property type="term" value="F:ATP binding"/>
    <property type="evidence" value="ECO:0007669"/>
    <property type="project" value="UniProtKB-UniRule"/>
</dbReference>
<evidence type="ECO:0000256" key="5">
    <source>
        <dbReference type="ARBA" id="ARBA00022553"/>
    </source>
</evidence>
<keyword evidence="14 15" id="KW-0472">Membrane</keyword>
<dbReference type="InterPro" id="IPR006121">
    <property type="entry name" value="HMA_dom"/>
</dbReference>
<dbReference type="InterPro" id="IPR008250">
    <property type="entry name" value="ATPase_P-typ_transduc_dom_A_sf"/>
</dbReference>
<keyword evidence="9 15" id="KW-0067">ATP-binding</keyword>
<comment type="similarity">
    <text evidence="2 15">Belongs to the cation transport ATPase (P-type) (TC 3.A.3) family. Type IB subfamily.</text>
</comment>
<keyword evidence="7 15" id="KW-0479">Metal-binding</keyword>
<evidence type="ECO:0000259" key="16">
    <source>
        <dbReference type="PROSITE" id="PS50846"/>
    </source>
</evidence>
<dbReference type="Pfam" id="PF00403">
    <property type="entry name" value="HMA"/>
    <property type="match status" value="1"/>
</dbReference>
<dbReference type="CDD" id="cd00371">
    <property type="entry name" value="HMA"/>
    <property type="match status" value="1"/>
</dbReference>
<organism evidence="17 18">
    <name type="scientific">Iodobacter ciconiae</name>
    <dbReference type="NCBI Taxonomy" id="2496266"/>
    <lineage>
        <taxon>Bacteria</taxon>
        <taxon>Pseudomonadati</taxon>
        <taxon>Pseudomonadota</taxon>
        <taxon>Betaproteobacteria</taxon>
        <taxon>Neisseriales</taxon>
        <taxon>Chitinibacteraceae</taxon>
        <taxon>Iodobacter</taxon>
    </lineage>
</organism>
<evidence type="ECO:0000256" key="13">
    <source>
        <dbReference type="ARBA" id="ARBA00023065"/>
    </source>
</evidence>
<dbReference type="SUPFAM" id="SSF81665">
    <property type="entry name" value="Calcium ATPase, transmembrane domain M"/>
    <property type="match status" value="1"/>
</dbReference>
<accession>A0A3S8ZSD6</accession>
<feature type="domain" description="HMA" evidence="16">
    <location>
        <begin position="94"/>
        <end position="160"/>
    </location>
</feature>
<keyword evidence="11" id="KW-1278">Translocase</keyword>
<dbReference type="RefSeq" id="WP_125973051.1">
    <property type="nucleotide sequence ID" value="NZ_CP034433.1"/>
</dbReference>
<dbReference type="PROSITE" id="PS01229">
    <property type="entry name" value="COF_2"/>
    <property type="match status" value="1"/>
</dbReference>
<dbReference type="GO" id="GO:0005507">
    <property type="term" value="F:copper ion binding"/>
    <property type="evidence" value="ECO:0007669"/>
    <property type="project" value="TreeGrafter"/>
</dbReference>
<evidence type="ECO:0000313" key="18">
    <source>
        <dbReference type="Proteomes" id="UP000282438"/>
    </source>
</evidence>
<dbReference type="Gene3D" id="2.70.150.10">
    <property type="entry name" value="Calcium-transporting ATPase, cytoplasmic transduction domain A"/>
    <property type="match status" value="1"/>
</dbReference>
<evidence type="ECO:0000256" key="2">
    <source>
        <dbReference type="ARBA" id="ARBA00006024"/>
    </source>
</evidence>
<keyword evidence="12 15" id="KW-1133">Transmembrane helix</keyword>
<keyword evidence="13" id="KW-0406">Ion transport</keyword>
<gene>
    <name evidence="17" type="primary">cadA</name>
    <name evidence="17" type="ORF">EJO50_07795</name>
</gene>
<name>A0A3S8ZSD6_9NEIS</name>
<dbReference type="GO" id="GO:0016887">
    <property type="term" value="F:ATP hydrolysis activity"/>
    <property type="evidence" value="ECO:0007669"/>
    <property type="project" value="InterPro"/>
</dbReference>